<dbReference type="Proteomes" id="UP001317085">
    <property type="component" value="Unassembled WGS sequence"/>
</dbReference>
<proteinExistence type="predicted"/>
<organism evidence="1 2">
    <name type="scientific">Pseudomonas emilianonis</name>
    <dbReference type="NCBI Taxonomy" id="2915812"/>
    <lineage>
        <taxon>Bacteria</taxon>
        <taxon>Pseudomonadati</taxon>
        <taxon>Pseudomonadota</taxon>
        <taxon>Gammaproteobacteria</taxon>
        <taxon>Pseudomonadales</taxon>
        <taxon>Pseudomonadaceae</taxon>
        <taxon>Pseudomonas</taxon>
    </lineage>
</organism>
<dbReference type="EMBL" id="JAKNRV010000256">
    <property type="protein sequence ID" value="MCK1786798.1"/>
    <property type="molecule type" value="Genomic_DNA"/>
</dbReference>
<protein>
    <submittedName>
        <fullName evidence="1">Uncharacterized protein</fullName>
    </submittedName>
</protein>
<dbReference type="RefSeq" id="WP_247405121.1">
    <property type="nucleotide sequence ID" value="NZ_JAKNRV010000256.1"/>
</dbReference>
<comment type="caution">
    <text evidence="1">The sequence shown here is derived from an EMBL/GenBank/DDBJ whole genome shotgun (WGS) entry which is preliminary data.</text>
</comment>
<evidence type="ECO:0000313" key="2">
    <source>
        <dbReference type="Proteomes" id="UP001317085"/>
    </source>
</evidence>
<reference evidence="1 2" key="1">
    <citation type="submission" date="2022-02" db="EMBL/GenBank/DDBJ databases">
        <title>Comparative genomics of the first Antarctic Pseudomonas spp. capable of biotransforming 2,4,6-Trinitrotoluene.</title>
        <authorList>
            <person name="Cabrera M.A."/>
            <person name="Marquez S.L."/>
            <person name="Perez-Donoso J.M."/>
        </authorList>
    </citation>
    <scope>NUCLEOTIDE SEQUENCE [LARGE SCALE GENOMIC DNA]</scope>
    <source>
        <strain evidence="1 2">TNT11</strain>
    </source>
</reference>
<name>A0ABT0EM47_9PSED</name>
<evidence type="ECO:0000313" key="1">
    <source>
        <dbReference type="EMBL" id="MCK1786798.1"/>
    </source>
</evidence>
<sequence length="204" mass="23402">MNRIAKLGWRRGGTGLVVAASLIWVAIRLSAEDPEIALMLGEPWEDMRQRSSASIGPAIPGHHWFRMPKSDSRLRYIDPKYGFVTPLARFFTIGFDDERVGSIRMSPQIEPLLLDDTLKVVLDLQEQWRKAGWAPIRVASNPPFADTPEWRARLRNVNRGGTAYWRASDQYQVMLVVGRFKDDRRPTEERYLMTLQLATPWGPP</sequence>
<keyword evidence="2" id="KW-1185">Reference proteome</keyword>
<accession>A0ABT0EM47</accession>
<gene>
    <name evidence="1" type="ORF">L9Z73_21330</name>
</gene>